<dbReference type="UniPathway" id="UPA00034">
    <property type="reaction ID" value="UER00017"/>
</dbReference>
<evidence type="ECO:0000256" key="12">
    <source>
        <dbReference type="HAMAP-Rule" id="MF_00418"/>
    </source>
</evidence>
<keyword evidence="9 12" id="KW-0456">Lyase</keyword>
<keyword evidence="7 12" id="KW-0220">Diaminopimelate biosynthesis</keyword>
<keyword evidence="10 12" id="KW-0704">Schiff base</keyword>
<gene>
    <name evidence="12 16" type="primary">dapA</name>
    <name evidence="16" type="ORF">MTUNDRAET4_4093</name>
</gene>
<feature type="binding site" evidence="12 15">
    <location>
        <position position="207"/>
    </location>
    <ligand>
        <name>pyruvate</name>
        <dbReference type="ChEBI" id="CHEBI:15361"/>
    </ligand>
</feature>
<dbReference type="InterPro" id="IPR005263">
    <property type="entry name" value="DapA"/>
</dbReference>
<dbReference type="SMART" id="SM01130">
    <property type="entry name" value="DHDPS"/>
    <property type="match status" value="1"/>
</dbReference>
<dbReference type="PIRSF" id="PIRSF001365">
    <property type="entry name" value="DHDPS"/>
    <property type="match status" value="1"/>
</dbReference>
<dbReference type="PROSITE" id="PS00666">
    <property type="entry name" value="DHDPS_2"/>
    <property type="match status" value="1"/>
</dbReference>
<dbReference type="EC" id="4.3.3.7" evidence="4 12"/>
<dbReference type="SUPFAM" id="SSF51569">
    <property type="entry name" value="Aldolase"/>
    <property type="match status" value="1"/>
</dbReference>
<feature type="site" description="Part of a proton relay during catalysis" evidence="12">
    <location>
        <position position="48"/>
    </location>
</feature>
<dbReference type="InterPro" id="IPR020625">
    <property type="entry name" value="Schiff_base-form_aldolases_AS"/>
</dbReference>
<dbReference type="PRINTS" id="PR00146">
    <property type="entry name" value="DHPICSNTHASE"/>
</dbReference>
<dbReference type="Proteomes" id="UP000294360">
    <property type="component" value="Chromosome"/>
</dbReference>
<dbReference type="GO" id="GO:0009089">
    <property type="term" value="P:lysine biosynthetic process via diaminopimelate"/>
    <property type="evidence" value="ECO:0007669"/>
    <property type="project" value="UniProtKB-UniRule"/>
</dbReference>
<evidence type="ECO:0000256" key="15">
    <source>
        <dbReference type="PIRSR" id="PIRSR001365-2"/>
    </source>
</evidence>
<dbReference type="InterPro" id="IPR002220">
    <property type="entry name" value="DapA-like"/>
</dbReference>
<dbReference type="AlphaFoldDB" id="A0A4V6IN37"/>
<evidence type="ECO:0000256" key="6">
    <source>
        <dbReference type="ARBA" id="ARBA00022605"/>
    </source>
</evidence>
<evidence type="ECO:0000256" key="9">
    <source>
        <dbReference type="ARBA" id="ARBA00023239"/>
    </source>
</evidence>
<evidence type="ECO:0000256" key="7">
    <source>
        <dbReference type="ARBA" id="ARBA00022915"/>
    </source>
</evidence>
<comment type="caution">
    <text evidence="12">Was originally thought to be a dihydrodipicolinate synthase (DHDPS), catalyzing the condensation of (S)-aspartate-beta-semialdehyde [(S)-ASA] and pyruvate to dihydrodipicolinate (DHDP). However, it was shown in E.coli that the product of the enzymatic reaction is not dihydrodipicolinate but in fact (4S)-4-hydroxy-2,3,4,5-tetrahydro-(2S)-dipicolinic acid (HTPA), and that the consecutive dehydration reaction leading to DHDP is not spontaneous but catalyzed by DapB.</text>
</comment>
<keyword evidence="8 12" id="KW-0457">Lysine biosynthesis</keyword>
<evidence type="ECO:0000256" key="2">
    <source>
        <dbReference type="ARBA" id="ARBA00005120"/>
    </source>
</evidence>
<feature type="site" description="Part of a proton relay during catalysis" evidence="12">
    <location>
        <position position="111"/>
    </location>
</feature>
<feature type="active site" description="Schiff-base intermediate with substrate" evidence="12 14">
    <location>
        <position position="165"/>
    </location>
</feature>
<dbReference type="RefSeq" id="WP_134491914.1">
    <property type="nucleotide sequence ID" value="NZ_CP139089.1"/>
</dbReference>
<dbReference type="GO" id="GO:0019877">
    <property type="term" value="P:diaminopimelate biosynthetic process"/>
    <property type="evidence" value="ECO:0007669"/>
    <property type="project" value="UniProtKB-UniRule"/>
</dbReference>
<organism evidence="16 17">
    <name type="scientific">Methylocella tundrae</name>
    <dbReference type="NCBI Taxonomy" id="227605"/>
    <lineage>
        <taxon>Bacteria</taxon>
        <taxon>Pseudomonadati</taxon>
        <taxon>Pseudomonadota</taxon>
        <taxon>Alphaproteobacteria</taxon>
        <taxon>Hyphomicrobiales</taxon>
        <taxon>Beijerinckiaceae</taxon>
        <taxon>Methylocella</taxon>
    </lineage>
</organism>
<evidence type="ECO:0000256" key="3">
    <source>
        <dbReference type="ARBA" id="ARBA00007592"/>
    </source>
</evidence>
<evidence type="ECO:0000256" key="10">
    <source>
        <dbReference type="ARBA" id="ARBA00023270"/>
    </source>
</evidence>
<proteinExistence type="inferred from homology"/>
<dbReference type="HAMAP" id="MF_00418">
    <property type="entry name" value="DapA"/>
    <property type="match status" value="1"/>
</dbReference>
<comment type="function">
    <text evidence="1 12">Catalyzes the condensation of (S)-aspartate-beta-semialdehyde [(S)-ASA] and pyruvate to 4-hydroxy-tetrahydrodipicolinate (HTPA).</text>
</comment>
<evidence type="ECO:0000256" key="4">
    <source>
        <dbReference type="ARBA" id="ARBA00012086"/>
    </source>
</evidence>
<dbReference type="Pfam" id="PF00701">
    <property type="entry name" value="DHDPS"/>
    <property type="match status" value="1"/>
</dbReference>
<evidence type="ECO:0000313" key="16">
    <source>
        <dbReference type="EMBL" id="VFU10974.1"/>
    </source>
</evidence>
<evidence type="ECO:0000256" key="5">
    <source>
        <dbReference type="ARBA" id="ARBA00022490"/>
    </source>
</evidence>
<keyword evidence="5 12" id="KW-0963">Cytoplasm</keyword>
<dbReference type="PANTHER" id="PTHR12128:SF66">
    <property type="entry name" value="4-HYDROXY-2-OXOGLUTARATE ALDOLASE, MITOCHONDRIAL"/>
    <property type="match status" value="1"/>
</dbReference>
<dbReference type="GO" id="GO:0008840">
    <property type="term" value="F:4-hydroxy-tetrahydrodipicolinate synthase activity"/>
    <property type="evidence" value="ECO:0007669"/>
    <property type="project" value="UniProtKB-UniRule"/>
</dbReference>
<comment type="similarity">
    <text evidence="3 12 13">Belongs to the DapA family.</text>
</comment>
<keyword evidence="6 12" id="KW-0028">Amino-acid biosynthesis</keyword>
<dbReference type="PANTHER" id="PTHR12128">
    <property type="entry name" value="DIHYDRODIPICOLINATE SYNTHASE"/>
    <property type="match status" value="1"/>
</dbReference>
<dbReference type="InterPro" id="IPR013785">
    <property type="entry name" value="Aldolase_TIM"/>
</dbReference>
<dbReference type="GO" id="GO:0005829">
    <property type="term" value="C:cytosol"/>
    <property type="evidence" value="ECO:0007669"/>
    <property type="project" value="TreeGrafter"/>
</dbReference>
<comment type="subunit">
    <text evidence="12">Homotetramer; dimer of dimers.</text>
</comment>
<dbReference type="KEGG" id="mtun:MTUNDRAET4_4093"/>
<comment type="catalytic activity">
    <reaction evidence="11 12">
        <text>L-aspartate 4-semialdehyde + pyruvate = (2S,4S)-4-hydroxy-2,3,4,5-tetrahydrodipicolinate + H2O + H(+)</text>
        <dbReference type="Rhea" id="RHEA:34171"/>
        <dbReference type="ChEBI" id="CHEBI:15361"/>
        <dbReference type="ChEBI" id="CHEBI:15377"/>
        <dbReference type="ChEBI" id="CHEBI:15378"/>
        <dbReference type="ChEBI" id="CHEBI:67139"/>
        <dbReference type="ChEBI" id="CHEBI:537519"/>
        <dbReference type="EC" id="4.3.3.7"/>
    </reaction>
</comment>
<sequence length="298" mass="31704">MTKKAAFRGSITALVTPFKDGAFDEATYRALVDWQIESGTHGLSPAGTTGESPTLSHAEHRDVIATCIKEARGRVPVIAGTGSNNTHEAIELSRFAEKAGADGLLIVAPYYNKPSQEGLYQHYKAINDAVGIPIILYNIPPRSVVDISVETMKRLFELKNIAGVKDATGNLARTAQQREALGPDFIQLSGEDLTAVAVMALGGHGCISVTSNIAPKFCADMQDACLSNDFARALKLNDRLSPLHQALFIEPNPAGPKYALAALGKITEEVRAPMLKASEKAHAPINAALIHAGLLVDA</sequence>
<feature type="binding site" evidence="12 15">
    <location>
        <position position="49"/>
    </location>
    <ligand>
        <name>pyruvate</name>
        <dbReference type="ChEBI" id="CHEBI:15361"/>
    </ligand>
</feature>
<evidence type="ECO:0000256" key="13">
    <source>
        <dbReference type="PIRNR" id="PIRNR001365"/>
    </source>
</evidence>
<comment type="pathway">
    <text evidence="2 12">Amino-acid biosynthesis; L-lysine biosynthesis via DAP pathway; (S)-tetrahydrodipicolinate from L-aspartate: step 3/4.</text>
</comment>
<dbReference type="Gene3D" id="3.20.20.70">
    <property type="entry name" value="Aldolase class I"/>
    <property type="match status" value="1"/>
</dbReference>
<evidence type="ECO:0000256" key="11">
    <source>
        <dbReference type="ARBA" id="ARBA00047836"/>
    </source>
</evidence>
<evidence type="ECO:0000313" key="17">
    <source>
        <dbReference type="Proteomes" id="UP000294360"/>
    </source>
</evidence>
<dbReference type="EMBL" id="LR536450">
    <property type="protein sequence ID" value="VFU10974.1"/>
    <property type="molecule type" value="Genomic_DNA"/>
</dbReference>
<dbReference type="CDD" id="cd00950">
    <property type="entry name" value="DHDPS"/>
    <property type="match status" value="1"/>
</dbReference>
<comment type="subcellular location">
    <subcellularLocation>
        <location evidence="12">Cytoplasm</location>
    </subcellularLocation>
</comment>
<evidence type="ECO:0000256" key="1">
    <source>
        <dbReference type="ARBA" id="ARBA00003294"/>
    </source>
</evidence>
<evidence type="ECO:0000256" key="14">
    <source>
        <dbReference type="PIRSR" id="PIRSR001365-1"/>
    </source>
</evidence>
<dbReference type="OrthoDB" id="9782828at2"/>
<feature type="active site" description="Proton donor/acceptor" evidence="12 14">
    <location>
        <position position="137"/>
    </location>
</feature>
<name>A0A4V6IN37_METTU</name>
<evidence type="ECO:0000256" key="8">
    <source>
        <dbReference type="ARBA" id="ARBA00023154"/>
    </source>
</evidence>
<dbReference type="NCBIfam" id="TIGR00674">
    <property type="entry name" value="dapA"/>
    <property type="match status" value="1"/>
</dbReference>
<reference evidence="16 17" key="1">
    <citation type="submission" date="2019-03" db="EMBL/GenBank/DDBJ databases">
        <authorList>
            <person name="Kox A.R. M."/>
        </authorList>
    </citation>
    <scope>NUCLEOTIDE SEQUENCE [LARGE SCALE GENOMIC DNA]</scope>
    <source>
        <strain evidence="16">MTUNDRAET4 annotated genome</strain>
    </source>
</reference>
<protein>
    <recommendedName>
        <fullName evidence="4 12">4-hydroxy-tetrahydrodipicolinate synthase</fullName>
        <shortName evidence="12">HTPA synthase</shortName>
        <ecNumber evidence="4 12">4.3.3.7</ecNumber>
    </recommendedName>
</protein>
<accession>A0A4V6IN37</accession>